<protein>
    <recommendedName>
        <fullName evidence="9">Cyclic GMP-AMP synthase</fullName>
    </recommendedName>
</protein>
<evidence type="ECO:0000313" key="12">
    <source>
        <dbReference type="EMBL" id="KAA5534561.1"/>
    </source>
</evidence>
<dbReference type="Pfam" id="PF21654">
    <property type="entry name" value="DncV-like_NTFase"/>
    <property type="match status" value="1"/>
</dbReference>
<name>A0A5M6CH84_9BACT</name>
<dbReference type="EMBL" id="VWSH01000002">
    <property type="protein sequence ID" value="KAA5534561.1"/>
    <property type="molecule type" value="Genomic_DNA"/>
</dbReference>
<sequence>MPPILFLILATGLAMKIFNKHKLQINNSMANCHNLFYRFNEEISITTSKRNRLIDSKEKLRERIRKYFKENYPDYEPKFFIQGSYKMKTIIRTKDDICDLDDGVYFFREPDVTATTLQSWVYNAVNGYTSNPSQHRKKCIRTIFSADYEIDMPVYYKVDGSIYQIAIKNEGWRNDDPKAMVDWFKSKKGKEKYLLSAVKYLKAWCDNKRNAMPSGLSMTILAANAKDKLVLGERDDINLTDVLKEIKKTLNKQFECIVPVAPNDNLFADYDEKRRSNFLTALDDFIMDADAALKEDNQLKASKLWRKHLGDRFPLGEDKSEDKNSNTKLISGIGLSSPYGTL</sequence>
<evidence type="ECO:0000313" key="13">
    <source>
        <dbReference type="Proteomes" id="UP000323632"/>
    </source>
</evidence>
<dbReference type="InterPro" id="IPR048445">
    <property type="entry name" value="DncV-like_NTFase"/>
</dbReference>
<evidence type="ECO:0000256" key="1">
    <source>
        <dbReference type="ARBA" id="ARBA00022679"/>
    </source>
</evidence>
<dbReference type="Proteomes" id="UP000323632">
    <property type="component" value="Unassembled WGS sequence"/>
</dbReference>
<dbReference type="GO" id="GO:0005524">
    <property type="term" value="F:ATP binding"/>
    <property type="evidence" value="ECO:0007669"/>
    <property type="project" value="UniProtKB-KW"/>
</dbReference>
<keyword evidence="13" id="KW-1185">Reference proteome</keyword>
<keyword evidence="1" id="KW-0808">Transferase</keyword>
<organism evidence="12 13">
    <name type="scientific">Taibaiella lutea</name>
    <dbReference type="NCBI Taxonomy" id="2608001"/>
    <lineage>
        <taxon>Bacteria</taxon>
        <taxon>Pseudomonadati</taxon>
        <taxon>Bacteroidota</taxon>
        <taxon>Chitinophagia</taxon>
        <taxon>Chitinophagales</taxon>
        <taxon>Chitinophagaceae</taxon>
        <taxon>Taibaiella</taxon>
    </lineage>
</organism>
<evidence type="ECO:0000256" key="6">
    <source>
        <dbReference type="ARBA" id="ARBA00022842"/>
    </source>
</evidence>
<evidence type="ECO:0000256" key="7">
    <source>
        <dbReference type="ARBA" id="ARBA00023080"/>
    </source>
</evidence>
<keyword evidence="5" id="KW-0067">ATP-binding</keyword>
<dbReference type="AlphaFoldDB" id="A0A5M6CH84"/>
<dbReference type="GO" id="GO:0046872">
    <property type="term" value="F:metal ion binding"/>
    <property type="evidence" value="ECO:0007669"/>
    <property type="project" value="UniProtKB-KW"/>
</dbReference>
<evidence type="ECO:0000256" key="3">
    <source>
        <dbReference type="ARBA" id="ARBA00022723"/>
    </source>
</evidence>
<keyword evidence="4" id="KW-0547">Nucleotide-binding</keyword>
<dbReference type="GO" id="GO:0016779">
    <property type="term" value="F:nucleotidyltransferase activity"/>
    <property type="evidence" value="ECO:0007669"/>
    <property type="project" value="UniProtKB-KW"/>
</dbReference>
<dbReference type="GO" id="GO:0051607">
    <property type="term" value="P:defense response to virus"/>
    <property type="evidence" value="ECO:0007669"/>
    <property type="project" value="UniProtKB-KW"/>
</dbReference>
<evidence type="ECO:0000256" key="10">
    <source>
        <dbReference type="ARBA" id="ARBA00048304"/>
    </source>
</evidence>
<gene>
    <name evidence="12" type="ORF">F0919_08035</name>
</gene>
<comment type="catalytic activity">
    <reaction evidence="10">
        <text>GTP + ATP = 3',3'-cGAMP + 2 diphosphate</text>
        <dbReference type="Rhea" id="RHEA:35647"/>
        <dbReference type="ChEBI" id="CHEBI:30616"/>
        <dbReference type="ChEBI" id="CHEBI:33019"/>
        <dbReference type="ChEBI" id="CHEBI:37565"/>
        <dbReference type="ChEBI" id="CHEBI:71501"/>
    </reaction>
    <physiologicalReaction direction="left-to-right" evidence="10">
        <dbReference type="Rhea" id="RHEA:35648"/>
    </physiologicalReaction>
</comment>
<keyword evidence="6" id="KW-0460">Magnesium</keyword>
<keyword evidence="7" id="KW-0546">Nucleotide metabolism</keyword>
<evidence type="ECO:0000256" key="8">
    <source>
        <dbReference type="ARBA" id="ARBA00023118"/>
    </source>
</evidence>
<accession>A0A5M6CH84</accession>
<feature type="domain" description="Cyclic GMP-AMP synthase DncV-like nucleotidyltransferase" evidence="11">
    <location>
        <begin position="77"/>
        <end position="155"/>
    </location>
</feature>
<dbReference type="GO" id="GO:0009117">
    <property type="term" value="P:nucleotide metabolic process"/>
    <property type="evidence" value="ECO:0007669"/>
    <property type="project" value="UniProtKB-KW"/>
</dbReference>
<evidence type="ECO:0000259" key="11">
    <source>
        <dbReference type="Pfam" id="PF21654"/>
    </source>
</evidence>
<comment type="caution">
    <text evidence="12">The sequence shown here is derived from an EMBL/GenBank/DDBJ whole genome shotgun (WGS) entry which is preliminary data.</text>
</comment>
<evidence type="ECO:0000256" key="4">
    <source>
        <dbReference type="ARBA" id="ARBA00022741"/>
    </source>
</evidence>
<keyword evidence="2" id="KW-0548">Nucleotidyltransferase</keyword>
<dbReference type="RefSeq" id="WP_150032241.1">
    <property type="nucleotide sequence ID" value="NZ_VWSH01000002.1"/>
</dbReference>
<evidence type="ECO:0000256" key="5">
    <source>
        <dbReference type="ARBA" id="ARBA00022840"/>
    </source>
</evidence>
<evidence type="ECO:0000256" key="2">
    <source>
        <dbReference type="ARBA" id="ARBA00022695"/>
    </source>
</evidence>
<keyword evidence="3" id="KW-0479">Metal-binding</keyword>
<reference evidence="12 13" key="1">
    <citation type="submission" date="2019-09" db="EMBL/GenBank/DDBJ databases">
        <title>Genome sequence and assembly of Taibaiella sp.</title>
        <authorList>
            <person name="Chhetri G."/>
        </authorList>
    </citation>
    <scope>NUCLEOTIDE SEQUENCE [LARGE SCALE GENOMIC DNA]</scope>
    <source>
        <strain evidence="12 13">KVB11</strain>
    </source>
</reference>
<keyword evidence="8" id="KW-0051">Antiviral defense</keyword>
<proteinExistence type="predicted"/>
<evidence type="ECO:0000256" key="9">
    <source>
        <dbReference type="ARBA" id="ARBA00044145"/>
    </source>
</evidence>